<dbReference type="RefSeq" id="WP_236342478.1">
    <property type="nucleotide sequence ID" value="NZ_CAKMMF010000011.1"/>
</dbReference>
<protein>
    <recommendedName>
        <fullName evidence="1">KilA-N DNA-binding domain-containing protein</fullName>
    </recommendedName>
</protein>
<keyword evidence="3" id="KW-1185">Reference proteome</keyword>
<comment type="caution">
    <text evidence="2">The sequence shown here is derived from an EMBL/GenBank/DDBJ whole genome shotgun (WGS) entry which is preliminary data.</text>
</comment>
<dbReference type="EMBL" id="CAKMMF010000011">
    <property type="protein sequence ID" value="CAH1205823.1"/>
    <property type="molecule type" value="Genomic_DNA"/>
</dbReference>
<evidence type="ECO:0000313" key="3">
    <source>
        <dbReference type="Proteomes" id="UP000838686"/>
    </source>
</evidence>
<dbReference type="InterPro" id="IPR018873">
    <property type="entry name" value="KilA-N_DNA-bd_domain"/>
</dbReference>
<feature type="domain" description="KilA-N DNA-binding" evidence="1">
    <location>
        <begin position="5"/>
        <end position="89"/>
    </location>
</feature>
<organism evidence="2 3">
    <name type="scientific">Paenibacillus plantiphilus</name>
    <dbReference type="NCBI Taxonomy" id="2905650"/>
    <lineage>
        <taxon>Bacteria</taxon>
        <taxon>Bacillati</taxon>
        <taxon>Bacillota</taxon>
        <taxon>Bacilli</taxon>
        <taxon>Bacillales</taxon>
        <taxon>Paenibacillaceae</taxon>
        <taxon>Paenibacillus</taxon>
    </lineage>
</organism>
<proteinExistence type="predicted"/>
<evidence type="ECO:0000259" key="1">
    <source>
        <dbReference type="Pfam" id="PF10543"/>
    </source>
</evidence>
<gene>
    <name evidence="2" type="ORF">PAECIP111893_02430</name>
</gene>
<dbReference type="Proteomes" id="UP000838686">
    <property type="component" value="Unassembled WGS sequence"/>
</dbReference>
<name>A0ABN8GCT7_9BACL</name>
<evidence type="ECO:0000313" key="2">
    <source>
        <dbReference type="EMBL" id="CAH1205823.1"/>
    </source>
</evidence>
<sequence length="286" mass="32781">MNQIKVIERSGMRVLTTPQLAESFGTDSGKINYNFSYNKKRYVEGVHYFVLTGDELRDFKTECEIHISLKRVNTLYLWTEKGAFLHAKSLNTDQAWNAYSQLVDDYFKKVEQLKEAQQPQQDHSGLSPLLQTLIHIETRQNAVEAKFNAYEAQLAEKSTAIDEVKDAVATISDNMTAVPDHTKVVSTVNEYARWTRLGHNEVYNKLYDALKSAHGIDVRQRVENERARIQEDYNNKTGKWYSESTLKQKVNGITVMVRLGCLDKFNTILVGLLAKEKAKSNLRLVQ</sequence>
<accession>A0ABN8GCT7</accession>
<reference evidence="2" key="1">
    <citation type="submission" date="2022-01" db="EMBL/GenBank/DDBJ databases">
        <authorList>
            <person name="Criscuolo A."/>
        </authorList>
    </citation>
    <scope>NUCLEOTIDE SEQUENCE</scope>
    <source>
        <strain evidence="2">CIP111893</strain>
    </source>
</reference>
<dbReference type="Pfam" id="PF10543">
    <property type="entry name" value="ORF6N"/>
    <property type="match status" value="1"/>
</dbReference>